<evidence type="ECO:0000259" key="12">
    <source>
        <dbReference type="Pfam" id="PF02826"/>
    </source>
</evidence>
<comment type="caution">
    <text evidence="13">The sequence shown here is derived from an EMBL/GenBank/DDBJ whole genome shotgun (WGS) entry which is preliminary data.</text>
</comment>
<dbReference type="Pfam" id="PF02826">
    <property type="entry name" value="2-Hacid_dh_C"/>
    <property type="match status" value="2"/>
</dbReference>
<dbReference type="SUPFAM" id="SSF51395">
    <property type="entry name" value="FMN-linked oxidoreductases"/>
    <property type="match status" value="1"/>
</dbReference>
<reference evidence="13 14" key="1">
    <citation type="journal article" date="2018" name="BMC Genomics">
        <title>Genomic evidence for intraspecific hybridization in a clonal and extremely halotolerant yeast.</title>
        <authorList>
            <person name="Gostincar C."/>
            <person name="Stajich J.E."/>
            <person name="Zupancic J."/>
            <person name="Zalar P."/>
            <person name="Gunde-Cimerman N."/>
        </authorList>
    </citation>
    <scope>NUCLEOTIDE SEQUENCE [LARGE SCALE GENOMIC DNA]</scope>
    <source>
        <strain evidence="13 14">EXF-171</strain>
    </source>
</reference>
<evidence type="ECO:0000313" key="14">
    <source>
        <dbReference type="Proteomes" id="UP000281468"/>
    </source>
</evidence>
<evidence type="ECO:0000256" key="8">
    <source>
        <dbReference type="ARBA" id="ARBA00048342"/>
    </source>
</evidence>
<dbReference type="PANTHER" id="PTHR45936:SF1">
    <property type="entry name" value="TRNA-DIHYDROURIDINE(20) SYNTHASE [NAD(P)+]-LIKE"/>
    <property type="match status" value="1"/>
</dbReference>
<evidence type="ECO:0000313" key="13">
    <source>
        <dbReference type="EMBL" id="RMY97797.1"/>
    </source>
</evidence>
<dbReference type="GO" id="GO:0017150">
    <property type="term" value="F:tRNA dihydrouridine synthase activity"/>
    <property type="evidence" value="ECO:0007669"/>
    <property type="project" value="InterPro"/>
</dbReference>
<evidence type="ECO:0000256" key="6">
    <source>
        <dbReference type="ARBA" id="ARBA00023002"/>
    </source>
</evidence>
<evidence type="ECO:0000256" key="9">
    <source>
        <dbReference type="ARBA" id="ARBA00049447"/>
    </source>
</evidence>
<evidence type="ECO:0000259" key="11">
    <source>
        <dbReference type="Pfam" id="PF01207"/>
    </source>
</evidence>
<name>A0A3M7GAH2_HORWE</name>
<dbReference type="CDD" id="cd02801">
    <property type="entry name" value="DUS_like_FMN"/>
    <property type="match status" value="1"/>
</dbReference>
<organism evidence="13 14">
    <name type="scientific">Hortaea werneckii</name>
    <name type="common">Black yeast</name>
    <name type="synonym">Cladosporium werneckii</name>
    <dbReference type="NCBI Taxonomy" id="91943"/>
    <lineage>
        <taxon>Eukaryota</taxon>
        <taxon>Fungi</taxon>
        <taxon>Dikarya</taxon>
        <taxon>Ascomycota</taxon>
        <taxon>Pezizomycotina</taxon>
        <taxon>Dothideomycetes</taxon>
        <taxon>Dothideomycetidae</taxon>
        <taxon>Mycosphaerellales</taxon>
        <taxon>Teratosphaeriaceae</taxon>
        <taxon>Hortaea</taxon>
    </lineage>
</organism>
<dbReference type="InterPro" id="IPR052582">
    <property type="entry name" value="tRNA-DUS-like"/>
</dbReference>
<evidence type="ECO:0000256" key="1">
    <source>
        <dbReference type="ARBA" id="ARBA00001917"/>
    </source>
</evidence>
<keyword evidence="2" id="KW-0285">Flavoprotein</keyword>
<comment type="catalytic activity">
    <reaction evidence="9">
        <text>a 5,6-dihydrouridine in mRNA + NADP(+) = a uridine in mRNA + NADPH + H(+)</text>
        <dbReference type="Rhea" id="RHEA:69855"/>
        <dbReference type="Rhea" id="RHEA-COMP:14658"/>
        <dbReference type="Rhea" id="RHEA-COMP:17789"/>
        <dbReference type="ChEBI" id="CHEBI:15378"/>
        <dbReference type="ChEBI" id="CHEBI:57783"/>
        <dbReference type="ChEBI" id="CHEBI:58349"/>
        <dbReference type="ChEBI" id="CHEBI:65315"/>
        <dbReference type="ChEBI" id="CHEBI:74443"/>
    </reaction>
    <physiologicalReaction direction="right-to-left" evidence="9">
        <dbReference type="Rhea" id="RHEA:69857"/>
    </physiologicalReaction>
</comment>
<dbReference type="GO" id="GO:0050660">
    <property type="term" value="F:flavin adenine dinucleotide binding"/>
    <property type="evidence" value="ECO:0007669"/>
    <property type="project" value="InterPro"/>
</dbReference>
<evidence type="ECO:0000256" key="10">
    <source>
        <dbReference type="SAM" id="MobiDB-lite"/>
    </source>
</evidence>
<dbReference type="CDD" id="cd12163">
    <property type="entry name" value="2-Hacid_dh_5"/>
    <property type="match status" value="1"/>
</dbReference>
<dbReference type="SUPFAM" id="SSF52283">
    <property type="entry name" value="Formate/glycerate dehydrogenase catalytic domain-like"/>
    <property type="match status" value="1"/>
</dbReference>
<comment type="cofactor">
    <cofactor evidence="1">
        <name>FMN</name>
        <dbReference type="ChEBI" id="CHEBI:58210"/>
    </cofactor>
</comment>
<evidence type="ECO:0000256" key="2">
    <source>
        <dbReference type="ARBA" id="ARBA00022630"/>
    </source>
</evidence>
<dbReference type="EMBL" id="QWIQ01000255">
    <property type="protein sequence ID" value="RMY97797.1"/>
    <property type="molecule type" value="Genomic_DNA"/>
</dbReference>
<dbReference type="GO" id="GO:0006397">
    <property type="term" value="P:mRNA processing"/>
    <property type="evidence" value="ECO:0007669"/>
    <property type="project" value="UniProtKB-KW"/>
</dbReference>
<dbReference type="GO" id="GO:0005737">
    <property type="term" value="C:cytoplasm"/>
    <property type="evidence" value="ECO:0007669"/>
    <property type="project" value="TreeGrafter"/>
</dbReference>
<dbReference type="Proteomes" id="UP000281468">
    <property type="component" value="Unassembled WGS sequence"/>
</dbReference>
<keyword evidence="3" id="KW-0288">FMN</keyword>
<dbReference type="PROSITE" id="PS01136">
    <property type="entry name" value="UPF0034"/>
    <property type="match status" value="1"/>
</dbReference>
<feature type="region of interest" description="Disordered" evidence="10">
    <location>
        <begin position="338"/>
        <end position="371"/>
    </location>
</feature>
<dbReference type="InterPro" id="IPR018517">
    <property type="entry name" value="tRNA_hU_synthase_CS"/>
</dbReference>
<dbReference type="Gene3D" id="3.20.20.70">
    <property type="entry name" value="Aldolase class I"/>
    <property type="match status" value="1"/>
</dbReference>
<feature type="domain" description="D-isomer specific 2-hydroxyacid dehydrogenase NAD-binding" evidence="12">
    <location>
        <begin position="706"/>
        <end position="804"/>
    </location>
</feature>
<dbReference type="PANTHER" id="PTHR45936">
    <property type="entry name" value="TRNA-DIHYDROURIDINE(20) SYNTHASE [NAD(P)+]-LIKE"/>
    <property type="match status" value="1"/>
</dbReference>
<accession>A0A3M7GAH2</accession>
<dbReference type="PROSITE" id="PS00065">
    <property type="entry name" value="D_2_HYDROXYACID_DH_1"/>
    <property type="match status" value="1"/>
</dbReference>
<keyword evidence="5" id="KW-0819">tRNA processing</keyword>
<keyword evidence="4" id="KW-0507">mRNA processing</keyword>
<evidence type="ECO:0000256" key="3">
    <source>
        <dbReference type="ARBA" id="ARBA00022643"/>
    </source>
</evidence>
<dbReference type="InterPro" id="IPR036291">
    <property type="entry name" value="NAD(P)-bd_dom_sf"/>
</dbReference>
<dbReference type="SUPFAM" id="SSF51735">
    <property type="entry name" value="NAD(P)-binding Rossmann-fold domains"/>
    <property type="match status" value="1"/>
</dbReference>
<dbReference type="Pfam" id="PF01207">
    <property type="entry name" value="Dus"/>
    <property type="match status" value="1"/>
</dbReference>
<protein>
    <submittedName>
        <fullName evidence="13">Uncharacterized protein</fullName>
    </submittedName>
</protein>
<dbReference type="AlphaFoldDB" id="A0A3M7GAH2"/>
<comment type="catalytic activity">
    <reaction evidence="8">
        <text>a 5,6-dihydrouridine in mRNA + NAD(+) = a uridine in mRNA + NADH + H(+)</text>
        <dbReference type="Rhea" id="RHEA:69851"/>
        <dbReference type="Rhea" id="RHEA-COMP:14658"/>
        <dbReference type="Rhea" id="RHEA-COMP:17789"/>
        <dbReference type="ChEBI" id="CHEBI:15378"/>
        <dbReference type="ChEBI" id="CHEBI:57540"/>
        <dbReference type="ChEBI" id="CHEBI:57945"/>
        <dbReference type="ChEBI" id="CHEBI:65315"/>
        <dbReference type="ChEBI" id="CHEBI:74443"/>
    </reaction>
    <physiologicalReaction direction="right-to-left" evidence="8">
        <dbReference type="Rhea" id="RHEA:69853"/>
    </physiologicalReaction>
</comment>
<feature type="domain" description="DUS-like FMN-binding" evidence="11">
    <location>
        <begin position="19"/>
        <end position="319"/>
    </location>
</feature>
<dbReference type="InterPro" id="IPR013785">
    <property type="entry name" value="Aldolase_TIM"/>
</dbReference>
<dbReference type="Gene3D" id="3.40.50.720">
    <property type="entry name" value="NAD(P)-binding Rossmann-like Domain"/>
    <property type="match status" value="2"/>
</dbReference>
<comment type="function">
    <text evidence="7">Catalyzes the synthesis of dihydrouridine, a modified base found in the D-loop of most tRNAs. Specifically modifies U47 in cytoplasmic tRNAs. Catalyzes the synthesis of dihydrouridine in some mRNAs, thereby affecting their translation.</text>
</comment>
<evidence type="ECO:0000256" key="7">
    <source>
        <dbReference type="ARBA" id="ARBA00045934"/>
    </source>
</evidence>
<dbReference type="GO" id="GO:0051287">
    <property type="term" value="F:NAD binding"/>
    <property type="evidence" value="ECO:0007669"/>
    <property type="project" value="InterPro"/>
</dbReference>
<dbReference type="InterPro" id="IPR029752">
    <property type="entry name" value="D-isomer_DH_CS1"/>
</dbReference>
<sequence>MVGECPSRLLALKYGADLVWGPETIDKALIGTVRHENATTNTVDFTRLSSNGAKNPALNPEQRESVIYRLHPGREGRKLVYQIGTSNPETAVQAAQLIAPDVAGIDVNAGCPKPFSTSGGMGAALLKTPERLCSILEALVKHVGEPNEIGISVKIRILDTAAETEALVRQLVATGITGLTVHCRTTPMRPRERAIRDQLKMVADVCREAGVACLMNGDVYSRDEALELISEYGCDGAMIATAAETNPSVFRPGSEGGTAPWQEMIREYVKTAMEVENRWGNTKYLLGQMIPGKQDAYKAMTHTKSYTDLVRALKYDDLLEMAKAVDKALEIGEYEKPKMTKSERKAANKAAAKKAEEEKGTSTEQNDMQKTAAGIKRSAEMAELDMPPDVSRESGPASVPEKASALARLFDSLDAYEYPSKSIMELSHFNLLQHVLIRSLLPSKRDPVTFTRRNILAFASDRLVSHSHIMGGGPAKEHILCLLPYPEPKEIVQSLRQKFPNIDITYHEVRFSLDAEQQRQDLAKLPHAIWQDVTILYTLFSLPEKLADVPNLRLVQLASAGSNQVQKHPIYTSSDIAIATASGIHGPQIAEWCVMTALVQSHKYNRLHDLQKKHQWGDKKKSAADDDFHNVRDMVGRRLGVLGYGSIGRQVGRVAKAMGMDVVAYTASPKDTAEKRKDPGFIVPGTGDPDGDIPSAWYSGLDKASRLHFLRQEIDWLIVSVPLTEQTRHFLSTEEFEALSQEGKKPAFVTNIARGPIIDQPRLIEALKDKTLAGAALDVTDPEPLPEDSELWDLPNVTVTPHVSGTGSSYIERSFQILEENIRRLEKGDRLLNVVRRERGY</sequence>
<keyword evidence="6" id="KW-0560">Oxidoreductase</keyword>
<feature type="domain" description="D-isomer specific 2-hydroxyacid dehydrogenase NAD-binding" evidence="12">
    <location>
        <begin position="595"/>
        <end position="674"/>
    </location>
</feature>
<proteinExistence type="predicted"/>
<gene>
    <name evidence="13" type="ORF">D0862_07884</name>
</gene>
<dbReference type="InterPro" id="IPR006140">
    <property type="entry name" value="D-isomer_DH_NAD-bd"/>
</dbReference>
<dbReference type="InterPro" id="IPR035587">
    <property type="entry name" value="DUS-like_FMN-bd"/>
</dbReference>
<evidence type="ECO:0000256" key="4">
    <source>
        <dbReference type="ARBA" id="ARBA00022664"/>
    </source>
</evidence>
<evidence type="ECO:0000256" key="5">
    <source>
        <dbReference type="ARBA" id="ARBA00022694"/>
    </source>
</evidence>